<dbReference type="RefSeq" id="WP_238192739.1">
    <property type="nucleotide sequence ID" value="NZ_BPQJ01000031.1"/>
</dbReference>
<accession>A0AA37HFK9</accession>
<reference evidence="2" key="2">
    <citation type="submission" date="2021-08" db="EMBL/GenBank/DDBJ databases">
        <authorList>
            <person name="Tani A."/>
            <person name="Ola A."/>
            <person name="Ogura Y."/>
            <person name="Katsura K."/>
            <person name="Hayashi T."/>
        </authorList>
    </citation>
    <scope>NUCLEOTIDE SEQUENCE</scope>
    <source>
        <strain evidence="2">JCM 32048</strain>
    </source>
</reference>
<dbReference type="AlphaFoldDB" id="A0AA37HFK9"/>
<sequence length="218" mass="23508">MKIVPTTGNAALLMLQRTAIREEAGLPHVTPRSLAPQDPTKDPLAAGPGADRKARAAATAALFSVNRVTGETLLMQRAEQLGNVLGVERSKYKTFAEFSVAIREAMITLTARPDDGAMINRIAERMKLDPETVSILRQQKTPDLLFHLIEKHLELDTLGISLTGLVAAAQDLQGSDADRIIEMLERDRGLSGKDKSGETPVLVTTDEAGLYRVAAAEA</sequence>
<evidence type="ECO:0000256" key="1">
    <source>
        <dbReference type="SAM" id="MobiDB-lite"/>
    </source>
</evidence>
<keyword evidence="3" id="KW-1185">Reference proteome</keyword>
<feature type="region of interest" description="Disordered" evidence="1">
    <location>
        <begin position="25"/>
        <end position="51"/>
    </location>
</feature>
<evidence type="ECO:0000313" key="3">
    <source>
        <dbReference type="Proteomes" id="UP001055286"/>
    </source>
</evidence>
<name>A0AA37HFK9_9HYPH</name>
<gene>
    <name evidence="2" type="ORF">MPEAHAMD_5092</name>
</gene>
<comment type="caution">
    <text evidence="2">The sequence shown here is derived from an EMBL/GenBank/DDBJ whole genome shotgun (WGS) entry which is preliminary data.</text>
</comment>
<organism evidence="2 3">
    <name type="scientific">Methylobacterium frigidaeris</name>
    <dbReference type="NCBI Taxonomy" id="2038277"/>
    <lineage>
        <taxon>Bacteria</taxon>
        <taxon>Pseudomonadati</taxon>
        <taxon>Pseudomonadota</taxon>
        <taxon>Alphaproteobacteria</taxon>
        <taxon>Hyphomicrobiales</taxon>
        <taxon>Methylobacteriaceae</taxon>
        <taxon>Methylobacterium</taxon>
    </lineage>
</organism>
<reference evidence="2" key="1">
    <citation type="journal article" date="2016" name="Front. Microbiol.">
        <title>Genome Sequence of the Piezophilic, Mesophilic Sulfate-Reducing Bacterium Desulfovibrio indicus J2T.</title>
        <authorList>
            <person name="Cao J."/>
            <person name="Maignien L."/>
            <person name="Shao Z."/>
            <person name="Alain K."/>
            <person name="Jebbar M."/>
        </authorList>
    </citation>
    <scope>NUCLEOTIDE SEQUENCE</scope>
    <source>
        <strain evidence="2">JCM 32048</strain>
    </source>
</reference>
<dbReference type="EMBL" id="BPQJ01000031">
    <property type="protein sequence ID" value="GJD64907.1"/>
    <property type="molecule type" value="Genomic_DNA"/>
</dbReference>
<dbReference type="Proteomes" id="UP001055286">
    <property type="component" value="Unassembled WGS sequence"/>
</dbReference>
<proteinExistence type="predicted"/>
<protein>
    <submittedName>
        <fullName evidence="2">Uncharacterized protein</fullName>
    </submittedName>
</protein>
<evidence type="ECO:0000313" key="2">
    <source>
        <dbReference type="EMBL" id="GJD64907.1"/>
    </source>
</evidence>